<accession>A0A699QCF5</accession>
<dbReference type="EMBL" id="BKCJ011021921">
    <property type="protein sequence ID" value="GFC68826.1"/>
    <property type="molecule type" value="Genomic_DNA"/>
</dbReference>
<sequence length="113" mass="13003">DQEFESTRLQTRDYFLHRALYTSMQKHKDSTSGKQCDLGDKYWSDQDGELFFKYMGSTNPSANKDAVNDLVDALDDLVDENSVVEVDKNLSQDDFLKAKKLEAKKIGWRSGRD</sequence>
<evidence type="ECO:0000313" key="1">
    <source>
        <dbReference type="EMBL" id="GFC68826.1"/>
    </source>
</evidence>
<organism evidence="1">
    <name type="scientific">Tanacetum cinerariifolium</name>
    <name type="common">Dalmatian daisy</name>
    <name type="synonym">Chrysanthemum cinerariifolium</name>
    <dbReference type="NCBI Taxonomy" id="118510"/>
    <lineage>
        <taxon>Eukaryota</taxon>
        <taxon>Viridiplantae</taxon>
        <taxon>Streptophyta</taxon>
        <taxon>Embryophyta</taxon>
        <taxon>Tracheophyta</taxon>
        <taxon>Spermatophyta</taxon>
        <taxon>Magnoliopsida</taxon>
        <taxon>eudicotyledons</taxon>
        <taxon>Gunneridae</taxon>
        <taxon>Pentapetalae</taxon>
        <taxon>asterids</taxon>
        <taxon>campanulids</taxon>
        <taxon>Asterales</taxon>
        <taxon>Asteraceae</taxon>
        <taxon>Asteroideae</taxon>
        <taxon>Anthemideae</taxon>
        <taxon>Anthemidinae</taxon>
        <taxon>Tanacetum</taxon>
    </lineage>
</organism>
<dbReference type="AlphaFoldDB" id="A0A699QCF5"/>
<proteinExistence type="predicted"/>
<protein>
    <submittedName>
        <fullName evidence="1">Uncharacterized protein</fullName>
    </submittedName>
</protein>
<reference evidence="1" key="1">
    <citation type="journal article" date="2019" name="Sci. Rep.">
        <title>Draft genome of Tanacetum cinerariifolium, the natural source of mosquito coil.</title>
        <authorList>
            <person name="Yamashiro T."/>
            <person name="Shiraishi A."/>
            <person name="Satake H."/>
            <person name="Nakayama K."/>
        </authorList>
    </citation>
    <scope>NUCLEOTIDE SEQUENCE</scope>
</reference>
<gene>
    <name evidence="1" type="ORF">Tci_840796</name>
</gene>
<comment type="caution">
    <text evidence="1">The sequence shown here is derived from an EMBL/GenBank/DDBJ whole genome shotgun (WGS) entry which is preliminary data.</text>
</comment>
<name>A0A699QCF5_TANCI</name>
<feature type="non-terminal residue" evidence="1">
    <location>
        <position position="1"/>
    </location>
</feature>